<sequence>MRIGNPLCRSIQIKATAGGNIRRVIKQIEGVDYAAYGSAIQHCTNNCLVRQAKQLHARLVMLSVVPDNFLASKLINFYAKSNYLCEARKVFDAIPQKNIFSWNAMIIGYSLRGVFHDALKLFSSLAFSTDVTPDHFTVTGVLKALASSYSNSNFAKEIHCFVLRQGLDWDICVVNSLITYYSRCDKLGLARTIFDTMPNRDLVSWNSMIAGYSQSGFYGECKQLYLHMLDSAGLSPNEVTLVSVLQACGQSNDLIFGIEVHRLVNEGQIKMDISLCNALIGMYAKCGSLDYALELFEGMSERDGVSYSSIISGYMVYGFVHKALAIFREMKNPGLSVWNAVISGMAQNNHHEQVLDLVQEMHSHGSRPNTVTLSSILPTISYCSNLRAGKEIHSYAIRRSYDQNIYVATAIIDTYAKLGFIHGAQRVFDQSEDRSLILWTAIISAYSAHGNANLALHLYNEMLDIGILPDPVTLTAVLSACAHSGLVDEAWKIFDSMSSNYGIQPLVEHHACMVSVLSRAGRLSEAAQFISKMSIKPSAKVWGALLNGASVHGDVEMGKFACDHLFEIEPENTGNYVIMANLYSKAGKWEEADKVRERMKQIGLKKIRGSSWI</sequence>
<organism evidence="1 2">
    <name type="scientific">Bauhinia variegata</name>
    <name type="common">Purple orchid tree</name>
    <name type="synonym">Phanera variegata</name>
    <dbReference type="NCBI Taxonomy" id="167791"/>
    <lineage>
        <taxon>Eukaryota</taxon>
        <taxon>Viridiplantae</taxon>
        <taxon>Streptophyta</taxon>
        <taxon>Embryophyta</taxon>
        <taxon>Tracheophyta</taxon>
        <taxon>Spermatophyta</taxon>
        <taxon>Magnoliopsida</taxon>
        <taxon>eudicotyledons</taxon>
        <taxon>Gunneridae</taxon>
        <taxon>Pentapetalae</taxon>
        <taxon>rosids</taxon>
        <taxon>fabids</taxon>
        <taxon>Fabales</taxon>
        <taxon>Fabaceae</taxon>
        <taxon>Cercidoideae</taxon>
        <taxon>Cercideae</taxon>
        <taxon>Bauhiniinae</taxon>
        <taxon>Bauhinia</taxon>
    </lineage>
</organism>
<gene>
    <name evidence="1" type="ORF">L6164_009849</name>
</gene>
<evidence type="ECO:0000313" key="2">
    <source>
        <dbReference type="Proteomes" id="UP000828941"/>
    </source>
</evidence>
<reference evidence="1 2" key="1">
    <citation type="journal article" date="2022" name="DNA Res.">
        <title>Chromosomal-level genome assembly of the orchid tree Bauhinia variegata (Leguminosae; Cercidoideae) supports the allotetraploid origin hypothesis of Bauhinia.</title>
        <authorList>
            <person name="Zhong Y."/>
            <person name="Chen Y."/>
            <person name="Zheng D."/>
            <person name="Pang J."/>
            <person name="Liu Y."/>
            <person name="Luo S."/>
            <person name="Meng S."/>
            <person name="Qian L."/>
            <person name="Wei D."/>
            <person name="Dai S."/>
            <person name="Zhou R."/>
        </authorList>
    </citation>
    <scope>NUCLEOTIDE SEQUENCE [LARGE SCALE GENOMIC DNA]</scope>
    <source>
        <strain evidence="1">BV-YZ2020</strain>
    </source>
</reference>
<protein>
    <submittedName>
        <fullName evidence="1">Uncharacterized protein</fullName>
    </submittedName>
</protein>
<proteinExistence type="predicted"/>
<keyword evidence="2" id="KW-1185">Reference proteome</keyword>
<dbReference type="EMBL" id="CM039429">
    <property type="protein sequence ID" value="KAI4349232.1"/>
    <property type="molecule type" value="Genomic_DNA"/>
</dbReference>
<evidence type="ECO:0000313" key="1">
    <source>
        <dbReference type="EMBL" id="KAI4349232.1"/>
    </source>
</evidence>
<accession>A0ACB9PME4</accession>
<comment type="caution">
    <text evidence="1">The sequence shown here is derived from an EMBL/GenBank/DDBJ whole genome shotgun (WGS) entry which is preliminary data.</text>
</comment>
<dbReference type="Proteomes" id="UP000828941">
    <property type="component" value="Chromosome 4"/>
</dbReference>
<name>A0ACB9PME4_BAUVA</name>